<dbReference type="Pfam" id="PF10066">
    <property type="entry name" value="DUF2304"/>
    <property type="match status" value="1"/>
</dbReference>
<dbReference type="EMBL" id="CP033433">
    <property type="protein sequence ID" value="AYQ71388.1"/>
    <property type="molecule type" value="Genomic_DNA"/>
</dbReference>
<evidence type="ECO:0000313" key="3">
    <source>
        <dbReference type="Proteomes" id="UP000269097"/>
    </source>
</evidence>
<proteinExistence type="predicted"/>
<name>A0A3G3JT39_9BACL</name>
<keyword evidence="3" id="KW-1185">Reference proteome</keyword>
<feature type="transmembrane region" description="Helical" evidence="1">
    <location>
        <begin position="35"/>
        <end position="55"/>
    </location>
</feature>
<accession>A0A3G3JT39</accession>
<protein>
    <submittedName>
        <fullName evidence="2">DUF2304 domain-containing protein</fullName>
    </submittedName>
</protein>
<organism evidence="2 3">
    <name type="scientific">Cohnella candidum</name>
    <dbReference type="NCBI Taxonomy" id="2674991"/>
    <lineage>
        <taxon>Bacteria</taxon>
        <taxon>Bacillati</taxon>
        <taxon>Bacillota</taxon>
        <taxon>Bacilli</taxon>
        <taxon>Bacillales</taxon>
        <taxon>Paenibacillaceae</taxon>
        <taxon>Cohnella</taxon>
    </lineage>
</organism>
<reference evidence="2 3" key="1">
    <citation type="submission" date="2018-10" db="EMBL/GenBank/DDBJ databases">
        <title>Genome Sequence of Cohnella sp.</title>
        <authorList>
            <person name="Srinivasan S."/>
            <person name="Kim M.K."/>
        </authorList>
    </citation>
    <scope>NUCLEOTIDE SEQUENCE [LARGE SCALE GENOMIC DNA]</scope>
    <source>
        <strain evidence="2 3">18JY8-7</strain>
    </source>
</reference>
<gene>
    <name evidence="2" type="ORF">EAV92_01560</name>
</gene>
<sequence length="141" mass="16195">MGHLKLQIFILIILAASNLYIVNSIRKNILELRHALLWILLGITLIVFVFFPGVWKFLAHFFGIIEPVNMLFLFAIFILFAIVYGLMMETSKLYKRNKMIAQELAKLKYAMENWNIAGQEAAISVESTLVNHPISPDKETL</sequence>
<evidence type="ECO:0000313" key="2">
    <source>
        <dbReference type="EMBL" id="AYQ71388.1"/>
    </source>
</evidence>
<dbReference type="InterPro" id="IPR019277">
    <property type="entry name" value="DUF2304"/>
</dbReference>
<feature type="transmembrane region" description="Helical" evidence="1">
    <location>
        <begin position="67"/>
        <end position="87"/>
    </location>
</feature>
<dbReference type="AlphaFoldDB" id="A0A3G3JT39"/>
<dbReference type="RefSeq" id="WP_123039452.1">
    <property type="nucleotide sequence ID" value="NZ_CP033433.1"/>
</dbReference>
<evidence type="ECO:0000256" key="1">
    <source>
        <dbReference type="SAM" id="Phobius"/>
    </source>
</evidence>
<keyword evidence="1" id="KW-0472">Membrane</keyword>
<keyword evidence="1" id="KW-0812">Transmembrane</keyword>
<feature type="transmembrane region" description="Helical" evidence="1">
    <location>
        <begin position="6"/>
        <end position="23"/>
    </location>
</feature>
<dbReference type="Proteomes" id="UP000269097">
    <property type="component" value="Chromosome"/>
</dbReference>
<dbReference type="KEGG" id="coh:EAV92_01560"/>
<keyword evidence="1" id="KW-1133">Transmembrane helix</keyword>